<dbReference type="GO" id="GO:0006606">
    <property type="term" value="P:protein import into nucleus"/>
    <property type="evidence" value="ECO:0007669"/>
    <property type="project" value="TreeGrafter"/>
</dbReference>
<dbReference type="Proteomes" id="UP001222325">
    <property type="component" value="Unassembled WGS sequence"/>
</dbReference>
<dbReference type="PANTHER" id="PTHR10997:SF7">
    <property type="entry name" value="IMPORTIN-11"/>
    <property type="match status" value="1"/>
</dbReference>
<dbReference type="GO" id="GO:0005635">
    <property type="term" value="C:nuclear envelope"/>
    <property type="evidence" value="ECO:0007669"/>
    <property type="project" value="TreeGrafter"/>
</dbReference>
<keyword evidence="4" id="KW-0539">Nucleus</keyword>
<sequence>MKSLTKPLASGVVVQTVSADEVYQVMAGAASQDPALLQASSARLKEMLDMFGTYDALHEIAAQRAVPLYIRQMSIIQFKNAALHHWRSRKALSDDHRVRIRTRCFTFLDEEDETIAECNQVIVSKIARLDYPNNWPNLVDDLLKVVETALQKRLSDPANEDPRDTLILRRSLKLLNSVLKEYANAKMPNSLRTMSAIMAKCQVAFGVYYTTVLSSYLQFPYPGTISPRACTDIMLAHLLYKCIAKMGIWLWNRLDKGGKEGIDAESGRIWIDELVIQSLDALGKLVSCREHIVQEHLSIGLASNPYAQRTVDVLARHIGLFGKFFRRLQELSCSRFTALHKCADLVAYYWGKVVEATKHPGLIADSREAVYPVRFLVQGMVLFKENLGQWRPLRKDGTENHNSLPQDFVQTAVETLIHQFMPLKEAELKEWLEDPEQWVNDQDTENDQWIYEIRPCSERVLMQLSNQYPDAVAPILLNLYTNIATKTAGNLTEVIQKEALYCAIGRCATKLKTMIPFDLWLQTTLATEAMSQDAAYPIIKRRIAWLLGKLTSDSCISSTNDLLWQVLLHLLRNREAGTDSVVRLTAAIALRECIDTLEFDIGVFAPHLSEIVSELMKLLGEAETLEIKRRIDYTLNTVIEQSGERISDFVDIITEPLPRLWTGAGEDWLFKGSLLVTVTKLVEATKERSMALTGIVVPLVREGLSPGVATHLDEDTMDLWLASLRNATGIQSQTGGPALIDAFPQAISLLAENLDLLGKAISIVDSYLLLDGVFILQTSAVDLFHAFRRALSSAAVATNLKEMLISLNLLVQVAPSSLWGEPMHTSGLFSLLLKNIVEGECGALLLTEHIYLMSRIVMADRQMFLQLMAATASPVITEKRLYDGLLDLWWGSWDNMSEPRHRKLAAMGIAALVSTARPDVLERVPGDIFNIWTDVLLELKEAQLAAAADDGSENIPSPSNLQRYWELDEAPPAYYQQTEGTPEFNRRKTIYDRDPVRTVQLSAYIATHLNEARAACGPQVFQDNYLSKADPAVLAMIQDQLSRS</sequence>
<gene>
    <name evidence="6" type="ORF">B0H15DRAFT_830273</name>
</gene>
<dbReference type="EMBL" id="JARJCN010000014">
    <property type="protein sequence ID" value="KAJ7094628.1"/>
    <property type="molecule type" value="Genomic_DNA"/>
</dbReference>
<evidence type="ECO:0000313" key="7">
    <source>
        <dbReference type="Proteomes" id="UP001222325"/>
    </source>
</evidence>
<dbReference type="InterPro" id="IPR058669">
    <property type="entry name" value="TPR_IPO7/11-like"/>
</dbReference>
<accession>A0AAD6XRQ2</accession>
<evidence type="ECO:0000259" key="5">
    <source>
        <dbReference type="PROSITE" id="PS50166"/>
    </source>
</evidence>
<dbReference type="Pfam" id="PF25758">
    <property type="entry name" value="TPR_IPO11"/>
    <property type="match status" value="1"/>
</dbReference>
<protein>
    <submittedName>
        <fullName evidence="6">Armadillo-type protein</fullName>
    </submittedName>
</protein>
<dbReference type="GO" id="GO:0005829">
    <property type="term" value="C:cytosol"/>
    <property type="evidence" value="ECO:0007669"/>
    <property type="project" value="TreeGrafter"/>
</dbReference>
<comment type="similarity">
    <text evidence="2">Belongs to the importin beta family.</text>
</comment>
<evidence type="ECO:0000256" key="1">
    <source>
        <dbReference type="ARBA" id="ARBA00004123"/>
    </source>
</evidence>
<proteinExistence type="inferred from homology"/>
<comment type="subcellular location">
    <subcellularLocation>
        <location evidence="1">Nucleus</location>
    </subcellularLocation>
</comment>
<dbReference type="InterPro" id="IPR011989">
    <property type="entry name" value="ARM-like"/>
</dbReference>
<feature type="domain" description="Importin N-terminal" evidence="5">
    <location>
        <begin position="40"/>
        <end position="110"/>
    </location>
</feature>
<evidence type="ECO:0000256" key="4">
    <source>
        <dbReference type="ARBA" id="ARBA00023242"/>
    </source>
</evidence>
<keyword evidence="7" id="KW-1185">Reference proteome</keyword>
<dbReference type="AlphaFoldDB" id="A0AAD6XRQ2"/>
<organism evidence="6 7">
    <name type="scientific">Mycena belliarum</name>
    <dbReference type="NCBI Taxonomy" id="1033014"/>
    <lineage>
        <taxon>Eukaryota</taxon>
        <taxon>Fungi</taxon>
        <taxon>Dikarya</taxon>
        <taxon>Basidiomycota</taxon>
        <taxon>Agaricomycotina</taxon>
        <taxon>Agaricomycetes</taxon>
        <taxon>Agaricomycetidae</taxon>
        <taxon>Agaricales</taxon>
        <taxon>Marasmiineae</taxon>
        <taxon>Mycenaceae</taxon>
        <taxon>Mycena</taxon>
    </lineage>
</organism>
<keyword evidence="3" id="KW-0813">Transport</keyword>
<evidence type="ECO:0000313" key="6">
    <source>
        <dbReference type="EMBL" id="KAJ7094628.1"/>
    </source>
</evidence>
<dbReference type="SUPFAM" id="SSF48371">
    <property type="entry name" value="ARM repeat"/>
    <property type="match status" value="1"/>
</dbReference>
<dbReference type="Pfam" id="PF03810">
    <property type="entry name" value="IBN_N"/>
    <property type="match status" value="1"/>
</dbReference>
<evidence type="ECO:0000256" key="2">
    <source>
        <dbReference type="ARBA" id="ARBA00007991"/>
    </source>
</evidence>
<name>A0AAD6XRQ2_9AGAR</name>
<evidence type="ECO:0000256" key="3">
    <source>
        <dbReference type="ARBA" id="ARBA00022448"/>
    </source>
</evidence>
<dbReference type="GO" id="GO:0031267">
    <property type="term" value="F:small GTPase binding"/>
    <property type="evidence" value="ECO:0007669"/>
    <property type="project" value="InterPro"/>
</dbReference>
<dbReference type="InterPro" id="IPR001494">
    <property type="entry name" value="Importin-beta_N"/>
</dbReference>
<dbReference type="PROSITE" id="PS50166">
    <property type="entry name" value="IMPORTIN_B_NT"/>
    <property type="match status" value="1"/>
</dbReference>
<reference evidence="6" key="1">
    <citation type="submission" date="2023-03" db="EMBL/GenBank/DDBJ databases">
        <title>Massive genome expansion in bonnet fungi (Mycena s.s.) driven by repeated elements and novel gene families across ecological guilds.</title>
        <authorList>
            <consortium name="Lawrence Berkeley National Laboratory"/>
            <person name="Harder C.B."/>
            <person name="Miyauchi S."/>
            <person name="Viragh M."/>
            <person name="Kuo A."/>
            <person name="Thoen E."/>
            <person name="Andreopoulos B."/>
            <person name="Lu D."/>
            <person name="Skrede I."/>
            <person name="Drula E."/>
            <person name="Henrissat B."/>
            <person name="Morin E."/>
            <person name="Kohler A."/>
            <person name="Barry K."/>
            <person name="LaButti K."/>
            <person name="Morin E."/>
            <person name="Salamov A."/>
            <person name="Lipzen A."/>
            <person name="Mereny Z."/>
            <person name="Hegedus B."/>
            <person name="Baldrian P."/>
            <person name="Stursova M."/>
            <person name="Weitz H."/>
            <person name="Taylor A."/>
            <person name="Grigoriev I.V."/>
            <person name="Nagy L.G."/>
            <person name="Martin F."/>
            <person name="Kauserud H."/>
        </authorList>
    </citation>
    <scope>NUCLEOTIDE SEQUENCE</scope>
    <source>
        <strain evidence="6">CBHHK173m</strain>
    </source>
</reference>
<comment type="caution">
    <text evidence="6">The sequence shown here is derived from an EMBL/GenBank/DDBJ whole genome shotgun (WGS) entry which is preliminary data.</text>
</comment>
<dbReference type="PANTHER" id="PTHR10997">
    <property type="entry name" value="IMPORTIN-7, 8, 11"/>
    <property type="match status" value="1"/>
</dbReference>
<dbReference type="Gene3D" id="1.25.10.10">
    <property type="entry name" value="Leucine-rich Repeat Variant"/>
    <property type="match status" value="1"/>
</dbReference>
<dbReference type="InterPro" id="IPR016024">
    <property type="entry name" value="ARM-type_fold"/>
</dbReference>